<dbReference type="PRINTS" id="PR00040">
    <property type="entry name" value="HTHMERR"/>
</dbReference>
<evidence type="ECO:0000259" key="2">
    <source>
        <dbReference type="PROSITE" id="PS50937"/>
    </source>
</evidence>
<comment type="caution">
    <text evidence="3">The sequence shown here is derived from an EMBL/GenBank/DDBJ whole genome shotgun (WGS) entry which is preliminary data.</text>
</comment>
<accession>A0A5C4J7A2</accession>
<keyword evidence="1" id="KW-0238">DNA-binding</keyword>
<proteinExistence type="predicted"/>
<dbReference type="PROSITE" id="PS00552">
    <property type="entry name" value="HTH_MERR_1"/>
    <property type="match status" value="1"/>
</dbReference>
<feature type="domain" description="HTH merR-type" evidence="2">
    <location>
        <begin position="30"/>
        <end position="98"/>
    </location>
</feature>
<name>A0A5C4J7A2_9ACTN</name>
<dbReference type="InterPro" id="IPR009061">
    <property type="entry name" value="DNA-bd_dom_put_sf"/>
</dbReference>
<dbReference type="PANTHER" id="PTHR30204:SF97">
    <property type="entry name" value="MERR FAMILY REGULATORY PROTEIN"/>
    <property type="match status" value="1"/>
</dbReference>
<organism evidence="3 4">
    <name type="scientific">Actinomadura soli</name>
    <dbReference type="NCBI Taxonomy" id="2508997"/>
    <lineage>
        <taxon>Bacteria</taxon>
        <taxon>Bacillati</taxon>
        <taxon>Actinomycetota</taxon>
        <taxon>Actinomycetes</taxon>
        <taxon>Streptosporangiales</taxon>
        <taxon>Thermomonosporaceae</taxon>
        <taxon>Actinomadura</taxon>
    </lineage>
</organism>
<dbReference type="OrthoDB" id="9802039at2"/>
<reference evidence="3 4" key="1">
    <citation type="submission" date="2019-05" db="EMBL/GenBank/DDBJ databases">
        <title>Draft genome sequence of Actinomadura sp. 14C53.</title>
        <authorList>
            <person name="Saricaoglu S."/>
            <person name="Isik K."/>
        </authorList>
    </citation>
    <scope>NUCLEOTIDE SEQUENCE [LARGE SCALE GENOMIC DNA]</scope>
    <source>
        <strain evidence="3 4">14C53</strain>
    </source>
</reference>
<gene>
    <name evidence="3" type="ORF">ETD83_24880</name>
</gene>
<dbReference type="InterPro" id="IPR047057">
    <property type="entry name" value="MerR_fam"/>
</dbReference>
<evidence type="ECO:0000313" key="4">
    <source>
        <dbReference type="Proteomes" id="UP000309174"/>
    </source>
</evidence>
<dbReference type="GO" id="GO:0003677">
    <property type="term" value="F:DNA binding"/>
    <property type="evidence" value="ECO:0007669"/>
    <property type="project" value="UniProtKB-KW"/>
</dbReference>
<sequence length="167" mass="17809">MDEANAARADEKCSAATGASTLEATMPDDLLTIGELANRTGVATSALRYWEQLGLLRPPVRVSGQRRYPPSAAGQVGAILLMRDAGFTLRDLKALLNPSPPPGDGRQEILRRKLTELDERIAQAQAARNAVAHGLSCPHEDILDCPHFTAGVAARLAGASLEEAHQH</sequence>
<keyword evidence="4" id="KW-1185">Reference proteome</keyword>
<dbReference type="PROSITE" id="PS50937">
    <property type="entry name" value="HTH_MERR_2"/>
    <property type="match status" value="1"/>
</dbReference>
<evidence type="ECO:0000313" key="3">
    <source>
        <dbReference type="EMBL" id="TMQ93685.1"/>
    </source>
</evidence>
<dbReference type="GO" id="GO:0003700">
    <property type="term" value="F:DNA-binding transcription factor activity"/>
    <property type="evidence" value="ECO:0007669"/>
    <property type="project" value="InterPro"/>
</dbReference>
<dbReference type="Gene3D" id="1.10.1660.10">
    <property type="match status" value="1"/>
</dbReference>
<dbReference type="SUPFAM" id="SSF46955">
    <property type="entry name" value="Putative DNA-binding domain"/>
    <property type="match status" value="1"/>
</dbReference>
<dbReference type="AlphaFoldDB" id="A0A5C4J7A2"/>
<evidence type="ECO:0000256" key="1">
    <source>
        <dbReference type="ARBA" id="ARBA00023125"/>
    </source>
</evidence>
<dbReference type="EMBL" id="VCKW01000140">
    <property type="protein sequence ID" value="TMQ93685.1"/>
    <property type="molecule type" value="Genomic_DNA"/>
</dbReference>
<dbReference type="Proteomes" id="UP000309174">
    <property type="component" value="Unassembled WGS sequence"/>
</dbReference>
<dbReference type="RefSeq" id="WP_138647628.1">
    <property type="nucleotide sequence ID" value="NZ_VCKW01000140.1"/>
</dbReference>
<dbReference type="Pfam" id="PF13411">
    <property type="entry name" value="MerR_1"/>
    <property type="match status" value="1"/>
</dbReference>
<dbReference type="PANTHER" id="PTHR30204">
    <property type="entry name" value="REDOX-CYCLING DRUG-SENSING TRANSCRIPTIONAL ACTIVATOR SOXR"/>
    <property type="match status" value="1"/>
</dbReference>
<dbReference type="SMART" id="SM00422">
    <property type="entry name" value="HTH_MERR"/>
    <property type="match status" value="1"/>
</dbReference>
<protein>
    <submittedName>
        <fullName evidence="3">MerR family transcriptional regulator</fullName>
    </submittedName>
</protein>
<dbReference type="InterPro" id="IPR000551">
    <property type="entry name" value="MerR-type_HTH_dom"/>
</dbReference>